<dbReference type="CDD" id="cd00834">
    <property type="entry name" value="KAS_I_II"/>
    <property type="match status" value="1"/>
</dbReference>
<evidence type="ECO:0000259" key="4">
    <source>
        <dbReference type="PROSITE" id="PS52004"/>
    </source>
</evidence>
<evidence type="ECO:0000313" key="5">
    <source>
        <dbReference type="EMBL" id="PZD72985.1"/>
    </source>
</evidence>
<dbReference type="PANTHER" id="PTHR11712:SF347">
    <property type="entry name" value="BETA KETOACYL-ACYL CARRIER PROTEIN SYNTHASE"/>
    <property type="match status" value="1"/>
</dbReference>
<dbReference type="InterPro" id="IPR016039">
    <property type="entry name" value="Thiolase-like"/>
</dbReference>
<name>A0A2W1JNG3_9CYAN</name>
<evidence type="ECO:0000313" key="6">
    <source>
        <dbReference type="Proteomes" id="UP000248857"/>
    </source>
</evidence>
<proteinExistence type="inferred from homology"/>
<sequence>MQVVVTGMGLASALGSTVESSWGHLLKGATGLQIHQPFPELSPRPLGLVYDAPSSIAALLFPTIDAALQDTDLDSLTPGTGVVIGSSRGSQSQWESAIRAHHGRGSVENDLLRLYGDSPASMVAQKLRVTGPALSPRAACATGLWAIAQGADLIRTGQCSQVIVGAVEAPITPLTLAGFAKMGAMATTGAYPFDRHREGLALGEGAVALVLESEALAQRRNAEIYGEVLGFGCTADGYHRSAPDRDQKVAIASLQQSLQRSHLQPTDIDYIHAHGTATELNDQAEASLVQRIFPASVAVSSTKGATGHTLGASGAIGAAFSLLSLQQQIVPPCVGLRDPAFDLYLPRAATPMKLRAALCLSFGFGGQNTALTLAAI</sequence>
<dbReference type="SMART" id="SM00825">
    <property type="entry name" value="PKS_KS"/>
    <property type="match status" value="1"/>
</dbReference>
<dbReference type="EC" id="2.3.1.179" evidence="5"/>
<dbReference type="AlphaFoldDB" id="A0A2W1JNG3"/>
<gene>
    <name evidence="5" type="primary">fabF_1</name>
    <name evidence="5" type="ORF">C1752_02732</name>
</gene>
<dbReference type="Pfam" id="PF00109">
    <property type="entry name" value="ketoacyl-synt"/>
    <property type="match status" value="1"/>
</dbReference>
<organism evidence="5 6">
    <name type="scientific">Acaryochloris thomasi RCC1774</name>
    <dbReference type="NCBI Taxonomy" id="1764569"/>
    <lineage>
        <taxon>Bacteria</taxon>
        <taxon>Bacillati</taxon>
        <taxon>Cyanobacteriota</taxon>
        <taxon>Cyanophyceae</taxon>
        <taxon>Acaryochloridales</taxon>
        <taxon>Acaryochloridaceae</taxon>
        <taxon>Acaryochloris</taxon>
        <taxon>Acaryochloris thomasi</taxon>
    </lineage>
</organism>
<dbReference type="InterPro" id="IPR020841">
    <property type="entry name" value="PKS_Beta-ketoAc_synthase_dom"/>
</dbReference>
<evidence type="ECO:0000256" key="3">
    <source>
        <dbReference type="RuleBase" id="RU003694"/>
    </source>
</evidence>
<dbReference type="PROSITE" id="PS52004">
    <property type="entry name" value="KS3_2"/>
    <property type="match status" value="1"/>
</dbReference>
<keyword evidence="6" id="KW-1185">Reference proteome</keyword>
<keyword evidence="2 3" id="KW-0808">Transferase</keyword>
<dbReference type="PANTHER" id="PTHR11712">
    <property type="entry name" value="POLYKETIDE SYNTHASE-RELATED"/>
    <property type="match status" value="1"/>
</dbReference>
<reference evidence="5 6" key="1">
    <citation type="journal article" date="2018" name="Sci. Rep.">
        <title>A novel species of the marine cyanobacterium Acaryochloris with a unique pigment content and lifestyle.</title>
        <authorList>
            <person name="Partensky F."/>
            <person name="Six C."/>
            <person name="Ratin M."/>
            <person name="Garczarek L."/>
            <person name="Vaulot D."/>
            <person name="Probert I."/>
            <person name="Calteau A."/>
            <person name="Gourvil P."/>
            <person name="Marie D."/>
            <person name="Grebert T."/>
            <person name="Bouchier C."/>
            <person name="Le Panse S."/>
            <person name="Gachenot M."/>
            <person name="Rodriguez F."/>
            <person name="Garrido J.L."/>
        </authorList>
    </citation>
    <scope>NUCLEOTIDE SEQUENCE [LARGE SCALE GENOMIC DNA]</scope>
    <source>
        <strain evidence="5 6">RCC1774</strain>
    </source>
</reference>
<dbReference type="GO" id="GO:0006633">
    <property type="term" value="P:fatty acid biosynthetic process"/>
    <property type="evidence" value="ECO:0007669"/>
    <property type="project" value="TreeGrafter"/>
</dbReference>
<evidence type="ECO:0000256" key="1">
    <source>
        <dbReference type="ARBA" id="ARBA00008467"/>
    </source>
</evidence>
<dbReference type="OrthoDB" id="9808669at2"/>
<dbReference type="InterPro" id="IPR014030">
    <property type="entry name" value="Ketoacyl_synth_N"/>
</dbReference>
<accession>A0A2W1JNG3</accession>
<comment type="similarity">
    <text evidence="1 3">Belongs to the thiolase-like superfamily. Beta-ketoacyl-ACP synthases family.</text>
</comment>
<dbReference type="Proteomes" id="UP000248857">
    <property type="component" value="Unassembled WGS sequence"/>
</dbReference>
<keyword evidence="5" id="KW-0012">Acyltransferase</keyword>
<dbReference type="InterPro" id="IPR014031">
    <property type="entry name" value="Ketoacyl_synth_C"/>
</dbReference>
<protein>
    <submittedName>
        <fullName evidence="5">3-oxoacyl-[acyl-carrier-protein] synthase 2</fullName>
        <ecNumber evidence="5">2.3.1.179</ecNumber>
    </submittedName>
</protein>
<comment type="caution">
    <text evidence="5">The sequence shown here is derived from an EMBL/GenBank/DDBJ whole genome shotgun (WGS) entry which is preliminary data.</text>
</comment>
<evidence type="ECO:0000256" key="2">
    <source>
        <dbReference type="ARBA" id="ARBA00022679"/>
    </source>
</evidence>
<dbReference type="NCBIfam" id="NF004618">
    <property type="entry name" value="PRK05952.1"/>
    <property type="match status" value="1"/>
</dbReference>
<dbReference type="Gene3D" id="3.40.47.10">
    <property type="match status" value="1"/>
</dbReference>
<dbReference type="GO" id="GO:0004315">
    <property type="term" value="F:3-oxoacyl-[acyl-carrier-protein] synthase activity"/>
    <property type="evidence" value="ECO:0007669"/>
    <property type="project" value="UniProtKB-EC"/>
</dbReference>
<dbReference type="SUPFAM" id="SSF53901">
    <property type="entry name" value="Thiolase-like"/>
    <property type="match status" value="2"/>
</dbReference>
<dbReference type="InterPro" id="IPR000794">
    <property type="entry name" value="Beta-ketoacyl_synthase"/>
</dbReference>
<dbReference type="Pfam" id="PF02801">
    <property type="entry name" value="Ketoacyl-synt_C"/>
    <property type="match status" value="1"/>
</dbReference>
<dbReference type="EMBL" id="PQWO01000007">
    <property type="protein sequence ID" value="PZD72985.1"/>
    <property type="molecule type" value="Genomic_DNA"/>
</dbReference>
<feature type="domain" description="Ketosynthase family 3 (KS3)" evidence="4">
    <location>
        <begin position="1"/>
        <end position="375"/>
    </location>
</feature>